<evidence type="ECO:0000256" key="3">
    <source>
        <dbReference type="ARBA" id="ARBA00022843"/>
    </source>
</evidence>
<dbReference type="PANTHER" id="PTHR21446:SF12">
    <property type="entry name" value="POTASSIUM CHANNEL TETRAMERIZATION DOMAIN CONTAINING 1"/>
    <property type="match status" value="1"/>
</dbReference>
<dbReference type="Proteomes" id="UP000507470">
    <property type="component" value="Unassembled WGS sequence"/>
</dbReference>
<reference evidence="5 6" key="1">
    <citation type="submission" date="2020-06" db="EMBL/GenBank/DDBJ databases">
        <authorList>
            <person name="Li R."/>
            <person name="Bekaert M."/>
        </authorList>
    </citation>
    <scope>NUCLEOTIDE SEQUENCE [LARGE SCALE GENOMIC DNA]</scope>
    <source>
        <strain evidence="6">wild</strain>
    </source>
</reference>
<dbReference type="InterPro" id="IPR052787">
    <property type="entry name" value="MAVS"/>
</dbReference>
<name>A0A6J8DJ20_MYTCO</name>
<dbReference type="InterPro" id="IPR021893">
    <property type="entry name" value="ZMYM2-like_C"/>
</dbReference>
<sequence>MRKKVVAGAGLFKKKADPIPPAIEEQLWKIGDLETNTPQKLLRTMFWLIGVKFGLRDGQEHRSFTKDNFKLCPGYIQYTKSIFKTYRLEHSNIEPHSAKEYSNTQQPERCIVNVYQLYLKKLPAETPSSIFYFQPLTTSSRPVWFSKQPIGKNKLEHVIKDIM</sequence>
<dbReference type="PANTHER" id="PTHR21446">
    <property type="entry name" value="DUF3504 DOMAIN-CONTAINING PROTEIN"/>
    <property type="match status" value="1"/>
</dbReference>
<evidence type="ECO:0000256" key="2">
    <source>
        <dbReference type="ARBA" id="ARBA00022553"/>
    </source>
</evidence>
<dbReference type="EMBL" id="CACVKT020007421">
    <property type="protein sequence ID" value="CAC5407637.1"/>
    <property type="molecule type" value="Genomic_DNA"/>
</dbReference>
<organism evidence="5 6">
    <name type="scientific">Mytilus coruscus</name>
    <name type="common">Sea mussel</name>
    <dbReference type="NCBI Taxonomy" id="42192"/>
    <lineage>
        <taxon>Eukaryota</taxon>
        <taxon>Metazoa</taxon>
        <taxon>Spiralia</taxon>
        <taxon>Lophotrochozoa</taxon>
        <taxon>Mollusca</taxon>
        <taxon>Bivalvia</taxon>
        <taxon>Autobranchia</taxon>
        <taxon>Pteriomorphia</taxon>
        <taxon>Mytilida</taxon>
        <taxon>Mytiloidea</taxon>
        <taxon>Mytilidae</taxon>
        <taxon>Mytilinae</taxon>
        <taxon>Mytilus</taxon>
    </lineage>
</organism>
<dbReference type="OrthoDB" id="6144956at2759"/>
<keyword evidence="1" id="KW-1017">Isopeptide bond</keyword>
<proteinExistence type="predicted"/>
<dbReference type="AlphaFoldDB" id="A0A6J8DJ20"/>
<keyword evidence="6" id="KW-1185">Reference proteome</keyword>
<protein>
    <recommendedName>
        <fullName evidence="4">ZMYM2-like/QRICH1 C-terminal domain-containing protein</fullName>
    </recommendedName>
</protein>
<evidence type="ECO:0000259" key="4">
    <source>
        <dbReference type="Pfam" id="PF12012"/>
    </source>
</evidence>
<evidence type="ECO:0000313" key="5">
    <source>
        <dbReference type="EMBL" id="CAC5407637.1"/>
    </source>
</evidence>
<evidence type="ECO:0000313" key="6">
    <source>
        <dbReference type="Proteomes" id="UP000507470"/>
    </source>
</evidence>
<feature type="domain" description="ZMYM2-like/QRICH1 C-terminal" evidence="4">
    <location>
        <begin position="23"/>
        <end position="162"/>
    </location>
</feature>
<evidence type="ECO:0000256" key="1">
    <source>
        <dbReference type="ARBA" id="ARBA00022499"/>
    </source>
</evidence>
<keyword evidence="2" id="KW-0597">Phosphoprotein</keyword>
<accession>A0A6J8DJ20</accession>
<dbReference type="Pfam" id="PF12012">
    <property type="entry name" value="DUF3504"/>
    <property type="match status" value="1"/>
</dbReference>
<keyword evidence="3" id="KW-0832">Ubl conjugation</keyword>
<gene>
    <name evidence="5" type="ORF">MCOR_41092</name>
</gene>